<evidence type="ECO:0000313" key="2">
    <source>
        <dbReference type="EMBL" id="QWZ06906.1"/>
    </source>
</evidence>
<dbReference type="AlphaFoldDB" id="A0A975XYZ5"/>
<protein>
    <submittedName>
        <fullName evidence="2">HAD family acid phosphatase</fullName>
    </submittedName>
</protein>
<reference evidence="2" key="1">
    <citation type="submission" date="2021-06" db="EMBL/GenBank/DDBJ databases">
        <title>Complete genome sequence of Nocardioides sp. G188.</title>
        <authorList>
            <person name="Im W.-T."/>
        </authorList>
    </citation>
    <scope>NUCLEOTIDE SEQUENCE</scope>
    <source>
        <strain evidence="2">G188</strain>
    </source>
</reference>
<keyword evidence="1" id="KW-0732">Signal</keyword>
<dbReference type="EMBL" id="CP077062">
    <property type="protein sequence ID" value="QWZ06906.1"/>
    <property type="molecule type" value="Genomic_DNA"/>
</dbReference>
<evidence type="ECO:0000256" key="1">
    <source>
        <dbReference type="SAM" id="SignalP"/>
    </source>
</evidence>
<dbReference type="KEGG" id="nps:KRR39_15460"/>
<evidence type="ECO:0000313" key="3">
    <source>
        <dbReference type="Proteomes" id="UP000683575"/>
    </source>
</evidence>
<sequence>MSPSRSRRSLTAFASVAALATLATLGFQSSAVSHGFHAVAAPPASPTSADQIQNIDQVRTAIKAYYGDTLTTTADPVPNSVDGKDNALHVASPTGAYAREMARLEKSADGYLKRGHEHGSKHGTGSKAILLDVDDTSLNTYNYEIYSNFTYNPSTNGSFVDAAAFPAVFGMPDLVASAQKAGYTVFFLTGRPESQRAGTETNLRNTGFPVTGTPVGANPDNVFLKDVNHAWTTCDTTGDNACSTIEVKSETRKYIESLGYDIKANFGDQLSDLSGGYADKTFKLPNPMYYLP</sequence>
<dbReference type="Proteomes" id="UP000683575">
    <property type="component" value="Chromosome"/>
</dbReference>
<feature type="chain" id="PRO_5038431588" evidence="1">
    <location>
        <begin position="32"/>
        <end position="292"/>
    </location>
</feature>
<keyword evidence="3" id="KW-1185">Reference proteome</keyword>
<dbReference type="PANTHER" id="PTHR31284">
    <property type="entry name" value="ACID PHOSPHATASE-LIKE PROTEIN"/>
    <property type="match status" value="1"/>
</dbReference>
<accession>A0A975XYZ5</accession>
<dbReference type="PANTHER" id="PTHR31284:SF10">
    <property type="entry name" value="ACID PHOSPHATASE-LIKE PROTEIN"/>
    <property type="match status" value="1"/>
</dbReference>
<organism evidence="2 3">
    <name type="scientific">Nocardioides panacis</name>
    <dbReference type="NCBI Taxonomy" id="2849501"/>
    <lineage>
        <taxon>Bacteria</taxon>
        <taxon>Bacillati</taxon>
        <taxon>Actinomycetota</taxon>
        <taxon>Actinomycetes</taxon>
        <taxon>Propionibacteriales</taxon>
        <taxon>Nocardioidaceae</taxon>
        <taxon>Nocardioides</taxon>
    </lineage>
</organism>
<dbReference type="Pfam" id="PF03767">
    <property type="entry name" value="Acid_phosphat_B"/>
    <property type="match status" value="1"/>
</dbReference>
<name>A0A975XYZ5_9ACTN</name>
<dbReference type="RefSeq" id="WP_216938250.1">
    <property type="nucleotide sequence ID" value="NZ_CP077062.1"/>
</dbReference>
<dbReference type="InterPro" id="IPR005519">
    <property type="entry name" value="Acid_phosphat_B-like"/>
</dbReference>
<feature type="signal peptide" evidence="1">
    <location>
        <begin position="1"/>
        <end position="31"/>
    </location>
</feature>
<proteinExistence type="predicted"/>
<gene>
    <name evidence="2" type="ORF">KRR39_15460</name>
</gene>